<proteinExistence type="predicted"/>
<accession>B9ES75</accession>
<keyword evidence="2" id="KW-1185">Reference proteome</keyword>
<evidence type="ECO:0000313" key="2">
    <source>
        <dbReference type="Proteomes" id="UP000001423"/>
    </source>
</evidence>
<reference evidence="1 2" key="1">
    <citation type="journal article" date="2003" name="Nature">
        <title>Genome divergence in two Prochlorococcus ecotypes reflects oceanic niche differentiation.</title>
        <authorList>
            <person name="Rocap G."/>
            <person name="Larimer F.W."/>
            <person name="Lamerdin J.E."/>
            <person name="Malfatti S."/>
            <person name="Chain P."/>
            <person name="Ahlgren N.A."/>
            <person name="Arellano A."/>
            <person name="Coleman M."/>
            <person name="Hauser L."/>
            <person name="Hess W.R."/>
            <person name="Johnson Z.I."/>
            <person name="Land M.L."/>
            <person name="Lindell D."/>
            <person name="Post A.F."/>
            <person name="Regala W."/>
            <person name="Shah M."/>
            <person name="Shaw S.L."/>
            <person name="Steglich C."/>
            <person name="Sullivan M.B."/>
            <person name="Ting C.S."/>
            <person name="Tolonen A."/>
            <person name="Webb E.A."/>
            <person name="Zinser E.R."/>
            <person name="Chisholm S.W."/>
        </authorList>
    </citation>
    <scope>NUCLEOTIDE SEQUENCE [LARGE SCALE GENOMIC DNA]</scope>
    <source>
        <strain evidence="2">MIT 9313</strain>
    </source>
</reference>
<organism evidence="1 2">
    <name type="scientific">Prochlorococcus marinus (strain MIT 9313)</name>
    <dbReference type="NCBI Taxonomy" id="74547"/>
    <lineage>
        <taxon>Bacteria</taxon>
        <taxon>Bacillati</taxon>
        <taxon>Cyanobacteriota</taxon>
        <taxon>Cyanophyceae</taxon>
        <taxon>Synechococcales</taxon>
        <taxon>Prochlorococcaceae</taxon>
        <taxon>Prochlorococcus</taxon>
    </lineage>
</organism>
<name>B9ES75_PROMM</name>
<protein>
    <submittedName>
        <fullName evidence="1">Uncharacterized protein</fullName>
    </submittedName>
</protein>
<dbReference type="HOGENOM" id="CLU_2827760_0_0_3"/>
<dbReference type="Proteomes" id="UP000001423">
    <property type="component" value="Chromosome"/>
</dbReference>
<dbReference type="KEGG" id="pmt:PMT_2691"/>
<sequence length="66" mass="7602">MENHPAHSCLNSTSRYSNAIAFCLLNPALTRSIRYRGYWLGVGCLKETPFDLNATYTERRPVSHHY</sequence>
<gene>
    <name evidence="1" type="ordered locus">PMT_2691</name>
</gene>
<dbReference type="AlphaFoldDB" id="B9ES75"/>
<evidence type="ECO:0000313" key="1">
    <source>
        <dbReference type="EMBL" id="CAX32213.1"/>
    </source>
</evidence>
<dbReference type="EMBL" id="BX548175">
    <property type="protein sequence ID" value="CAX32213.1"/>
    <property type="molecule type" value="Genomic_DNA"/>
</dbReference>